<dbReference type="InterPro" id="IPR020476">
    <property type="entry name" value="Nudix_hydrolase"/>
</dbReference>
<evidence type="ECO:0000313" key="10">
    <source>
        <dbReference type="Proteomes" id="UP000547674"/>
    </source>
</evidence>
<accession>A0A7Y2EGM8</accession>
<dbReference type="PANTHER" id="PTHR12992:SF11">
    <property type="entry name" value="MITOCHONDRIAL COENZYME A DIPHOSPHATASE NUDT8"/>
    <property type="match status" value="1"/>
</dbReference>
<dbReference type="InterPro" id="IPR000086">
    <property type="entry name" value="NUDIX_hydrolase_dom"/>
</dbReference>
<feature type="domain" description="Nudix hydrolase" evidence="8">
    <location>
        <begin position="49"/>
        <end position="182"/>
    </location>
</feature>
<evidence type="ECO:0000256" key="4">
    <source>
        <dbReference type="ARBA" id="ARBA00022801"/>
    </source>
</evidence>
<keyword evidence="3" id="KW-0479">Metal-binding</keyword>
<keyword evidence="4 7" id="KW-0378">Hydrolase</keyword>
<dbReference type="Gene3D" id="3.90.79.10">
    <property type="entry name" value="Nucleoside Triphosphate Pyrophosphohydrolase"/>
    <property type="match status" value="1"/>
</dbReference>
<dbReference type="Proteomes" id="UP000547674">
    <property type="component" value="Unassembled WGS sequence"/>
</dbReference>
<evidence type="ECO:0000256" key="1">
    <source>
        <dbReference type="ARBA" id="ARBA00001936"/>
    </source>
</evidence>
<evidence type="ECO:0000313" key="9">
    <source>
        <dbReference type="EMBL" id="NNF07993.1"/>
    </source>
</evidence>
<comment type="cofactor">
    <cofactor evidence="2">
        <name>Mg(2+)</name>
        <dbReference type="ChEBI" id="CHEBI:18420"/>
    </cofactor>
</comment>
<dbReference type="PROSITE" id="PS00893">
    <property type="entry name" value="NUDIX_BOX"/>
    <property type="match status" value="1"/>
</dbReference>
<dbReference type="CDD" id="cd03426">
    <property type="entry name" value="NUDIX_CoAse_Nudt7"/>
    <property type="match status" value="1"/>
</dbReference>
<dbReference type="InterPro" id="IPR020084">
    <property type="entry name" value="NUDIX_hydrolase_CS"/>
</dbReference>
<reference evidence="9 10" key="1">
    <citation type="submission" date="2020-03" db="EMBL/GenBank/DDBJ databases">
        <title>Metabolic flexibility allows generalist bacteria to become dominant in a frequently disturbed ecosystem.</title>
        <authorList>
            <person name="Chen Y.-J."/>
            <person name="Leung P.M."/>
            <person name="Bay S.K."/>
            <person name="Hugenholtz P."/>
            <person name="Kessler A.J."/>
            <person name="Shelley G."/>
            <person name="Waite D.W."/>
            <person name="Cook P.L."/>
            <person name="Greening C."/>
        </authorList>
    </citation>
    <scope>NUCLEOTIDE SEQUENCE [LARGE SCALE GENOMIC DNA]</scope>
    <source>
        <strain evidence="9">SS_bin_28</strain>
    </source>
</reference>
<organism evidence="9 10">
    <name type="scientific">Eiseniibacteriota bacterium</name>
    <dbReference type="NCBI Taxonomy" id="2212470"/>
    <lineage>
        <taxon>Bacteria</taxon>
        <taxon>Candidatus Eiseniibacteriota</taxon>
    </lineage>
</organism>
<evidence type="ECO:0000256" key="6">
    <source>
        <dbReference type="ARBA" id="ARBA00023211"/>
    </source>
</evidence>
<comment type="cofactor">
    <cofactor evidence="1">
        <name>Mn(2+)</name>
        <dbReference type="ChEBI" id="CHEBI:29035"/>
    </cofactor>
</comment>
<dbReference type="GO" id="GO:0010945">
    <property type="term" value="F:coenzyme A diphosphatase activity"/>
    <property type="evidence" value="ECO:0007669"/>
    <property type="project" value="InterPro"/>
</dbReference>
<keyword evidence="6" id="KW-0464">Manganese</keyword>
<protein>
    <submittedName>
        <fullName evidence="9">CoA pyrophosphatase</fullName>
    </submittedName>
</protein>
<evidence type="ECO:0000256" key="5">
    <source>
        <dbReference type="ARBA" id="ARBA00022842"/>
    </source>
</evidence>
<gene>
    <name evidence="9" type="ORF">HKN21_14615</name>
</gene>
<keyword evidence="5" id="KW-0460">Magnesium</keyword>
<evidence type="ECO:0000256" key="3">
    <source>
        <dbReference type="ARBA" id="ARBA00022723"/>
    </source>
</evidence>
<comment type="caution">
    <text evidence="9">The sequence shown here is derived from an EMBL/GenBank/DDBJ whole genome shotgun (WGS) entry which is preliminary data.</text>
</comment>
<proteinExistence type="inferred from homology"/>
<evidence type="ECO:0000256" key="2">
    <source>
        <dbReference type="ARBA" id="ARBA00001946"/>
    </source>
</evidence>
<dbReference type="PROSITE" id="PS51462">
    <property type="entry name" value="NUDIX"/>
    <property type="match status" value="1"/>
</dbReference>
<dbReference type="InterPro" id="IPR045121">
    <property type="entry name" value="CoAse"/>
</dbReference>
<dbReference type="SUPFAM" id="SSF55811">
    <property type="entry name" value="Nudix"/>
    <property type="match status" value="1"/>
</dbReference>
<dbReference type="AlphaFoldDB" id="A0A7Y2EGM8"/>
<dbReference type="EMBL" id="JABDJR010000588">
    <property type="protein sequence ID" value="NNF07993.1"/>
    <property type="molecule type" value="Genomic_DNA"/>
</dbReference>
<sequence length="219" mass="24209">MATLDLDNFDSVRAHLRKQLQDALPGTAAHLRMAPTPRPGWKPGEIPGEAREAAGLLLIYPEAQPKVVLTVRSHELPTHKGQVSLPGGMAEDGETLEETALREAQEEAGIDTHLVHVEGRLTPLYIPVSKFVLHPFVGFSEEPPELVAEEREVSRILEVPLSTFTQAEYRAYEKRDILGMSRTVPYFAIEGEKLWGATAMVMAELLWLLGAPPPPPRAR</sequence>
<dbReference type="Pfam" id="PF00293">
    <property type="entry name" value="NUDIX"/>
    <property type="match status" value="1"/>
</dbReference>
<evidence type="ECO:0000256" key="7">
    <source>
        <dbReference type="RuleBase" id="RU003476"/>
    </source>
</evidence>
<dbReference type="PRINTS" id="PR00502">
    <property type="entry name" value="NUDIXFAMILY"/>
</dbReference>
<name>A0A7Y2EGM8_UNCEI</name>
<dbReference type="PANTHER" id="PTHR12992">
    <property type="entry name" value="NUDIX HYDROLASE"/>
    <property type="match status" value="1"/>
</dbReference>
<dbReference type="GO" id="GO:0046872">
    <property type="term" value="F:metal ion binding"/>
    <property type="evidence" value="ECO:0007669"/>
    <property type="project" value="UniProtKB-KW"/>
</dbReference>
<comment type="similarity">
    <text evidence="7">Belongs to the Nudix hydrolase family.</text>
</comment>
<dbReference type="InterPro" id="IPR015797">
    <property type="entry name" value="NUDIX_hydrolase-like_dom_sf"/>
</dbReference>
<evidence type="ECO:0000259" key="8">
    <source>
        <dbReference type="PROSITE" id="PS51462"/>
    </source>
</evidence>